<dbReference type="Proteomes" id="UP001055712">
    <property type="component" value="Unassembled WGS sequence"/>
</dbReference>
<evidence type="ECO:0000313" key="2">
    <source>
        <dbReference type="EMBL" id="KAI3434447.1"/>
    </source>
</evidence>
<organism evidence="2 3">
    <name type="scientific">Chlorella vulgaris</name>
    <name type="common">Green alga</name>
    <dbReference type="NCBI Taxonomy" id="3077"/>
    <lineage>
        <taxon>Eukaryota</taxon>
        <taxon>Viridiplantae</taxon>
        <taxon>Chlorophyta</taxon>
        <taxon>core chlorophytes</taxon>
        <taxon>Trebouxiophyceae</taxon>
        <taxon>Chlorellales</taxon>
        <taxon>Chlorellaceae</taxon>
        <taxon>Chlorella clade</taxon>
        <taxon>Chlorella</taxon>
    </lineage>
</organism>
<sequence length="495" mass="54199">MIAVASALWTLVLATGFILGFEPQGAVSSSRAAAASACALHVSPVVVLPTDCLGVRRYSIPGEFQLEANSTRAGTLHIYLKALKWPMEDGTYRLRMKGFVGFEATAKPPKPGYTFKNVPEVSSQLRLYLRSAGGWQQEVAVELSDALCEWQPNKELFQACLADAKRKSRTSYSLGDLSIDLGDTQALDIELLVQGWPRYVSLSAQLQAALGAPPADADGGGVRTLHRTLPYHASLPVPRLARILEWSEQYHTSLGFAGTYMYALPKDVAELEAHPGIRSLVARRQLTIILWDEFATYKNWRDYDLQIVESHAVLSLWGRNARALVVDLDEFFVPGTAGDTLPRMLAPGGCMALGADCLSFSKKIMFTHTEGAKGGQPADEPSLWASSDPQARHPLVHYRYQQVPRDRGGPKNLVNPSTSMPMDIHWTSTCTGTSAISDGMAGDKAVSACASRTPCVHVPRECAMLGHIMNMLSTRRTSKNASLVQPTKWLWMLKE</sequence>
<gene>
    <name evidence="2" type="ORF">D9Q98_002524</name>
</gene>
<comment type="caution">
    <text evidence="2">The sequence shown here is derived from an EMBL/GenBank/DDBJ whole genome shotgun (WGS) entry which is preliminary data.</text>
</comment>
<evidence type="ECO:0008006" key="4">
    <source>
        <dbReference type="Google" id="ProtNLM"/>
    </source>
</evidence>
<protein>
    <recommendedName>
        <fullName evidence="4">Glycosyltransferase family 92 protein</fullName>
    </recommendedName>
</protein>
<dbReference type="OrthoDB" id="531635at2759"/>
<reference evidence="2" key="1">
    <citation type="journal article" date="2019" name="Plant J.">
        <title>Chlorella vulgaris genome assembly and annotation reveals the molecular basis for metabolic acclimation to high light conditions.</title>
        <authorList>
            <person name="Cecchin M."/>
            <person name="Marcolungo L."/>
            <person name="Rossato M."/>
            <person name="Girolomoni L."/>
            <person name="Cosentino E."/>
            <person name="Cuine S."/>
            <person name="Li-Beisson Y."/>
            <person name="Delledonne M."/>
            <person name="Ballottari M."/>
        </authorList>
    </citation>
    <scope>NUCLEOTIDE SEQUENCE</scope>
    <source>
        <strain evidence="2">211/11P</strain>
    </source>
</reference>
<evidence type="ECO:0000313" key="3">
    <source>
        <dbReference type="Proteomes" id="UP001055712"/>
    </source>
</evidence>
<name>A0A9D4TTH7_CHLVU</name>
<evidence type="ECO:0000256" key="1">
    <source>
        <dbReference type="SAM" id="SignalP"/>
    </source>
</evidence>
<feature type="signal peptide" evidence="1">
    <location>
        <begin position="1"/>
        <end position="20"/>
    </location>
</feature>
<accession>A0A9D4TTH7</accession>
<dbReference type="EMBL" id="SIDB01000003">
    <property type="protein sequence ID" value="KAI3434447.1"/>
    <property type="molecule type" value="Genomic_DNA"/>
</dbReference>
<keyword evidence="1" id="KW-0732">Signal</keyword>
<keyword evidence="3" id="KW-1185">Reference proteome</keyword>
<dbReference type="AlphaFoldDB" id="A0A9D4TTH7"/>
<proteinExistence type="predicted"/>
<reference evidence="2" key="2">
    <citation type="submission" date="2020-11" db="EMBL/GenBank/DDBJ databases">
        <authorList>
            <person name="Cecchin M."/>
            <person name="Marcolungo L."/>
            <person name="Rossato M."/>
            <person name="Girolomoni L."/>
            <person name="Cosentino E."/>
            <person name="Cuine S."/>
            <person name="Li-Beisson Y."/>
            <person name="Delledonne M."/>
            <person name="Ballottari M."/>
        </authorList>
    </citation>
    <scope>NUCLEOTIDE SEQUENCE</scope>
    <source>
        <strain evidence="2">211/11P</strain>
        <tissue evidence="2">Whole cell</tissue>
    </source>
</reference>
<feature type="chain" id="PRO_5038454151" description="Glycosyltransferase family 92 protein" evidence="1">
    <location>
        <begin position="21"/>
        <end position="495"/>
    </location>
</feature>